<feature type="transmembrane region" description="Helical" evidence="1">
    <location>
        <begin position="21"/>
        <end position="42"/>
    </location>
</feature>
<reference evidence="2 3" key="1">
    <citation type="submission" date="2019-08" db="EMBL/GenBank/DDBJ databases">
        <title>Deep-cultivation of Planctomycetes and their phenomic and genomic characterization uncovers novel biology.</title>
        <authorList>
            <person name="Wiegand S."/>
            <person name="Jogler M."/>
            <person name="Boedeker C."/>
            <person name="Pinto D."/>
            <person name="Vollmers J."/>
            <person name="Rivas-Marin E."/>
            <person name="Kohn T."/>
            <person name="Peeters S.H."/>
            <person name="Heuer A."/>
            <person name="Rast P."/>
            <person name="Oberbeckmann S."/>
            <person name="Bunk B."/>
            <person name="Jeske O."/>
            <person name="Meyerdierks A."/>
            <person name="Storesund J.E."/>
            <person name="Kallscheuer N."/>
            <person name="Luecker S."/>
            <person name="Lage O.M."/>
            <person name="Pohl T."/>
            <person name="Merkel B.J."/>
            <person name="Hornburger P."/>
            <person name="Mueller R.-W."/>
            <person name="Bruemmer F."/>
            <person name="Labrenz M."/>
            <person name="Spormann A.M."/>
            <person name="Op den Camp H."/>
            <person name="Overmann J."/>
            <person name="Amann R."/>
            <person name="Jetten M.S.M."/>
            <person name="Mascher T."/>
            <person name="Medema M.H."/>
            <person name="Devos D.P."/>
            <person name="Kaster A.-K."/>
            <person name="Ovreas L."/>
            <person name="Rohde M."/>
            <person name="Galperin M.Y."/>
            <person name="Jogler C."/>
        </authorList>
    </citation>
    <scope>NUCLEOTIDE SEQUENCE [LARGE SCALE GENOMIC DNA]</scope>
    <source>
        <strain evidence="2 3">DSM 8797</strain>
    </source>
</reference>
<feature type="transmembrane region" description="Helical" evidence="1">
    <location>
        <begin position="203"/>
        <end position="221"/>
    </location>
</feature>
<keyword evidence="3" id="KW-1185">Reference proteome</keyword>
<dbReference type="EMBL" id="CP042910">
    <property type="protein sequence ID" value="QEG15113.1"/>
    <property type="molecule type" value="Genomic_DNA"/>
</dbReference>
<proteinExistence type="predicted"/>
<keyword evidence="1" id="KW-0472">Membrane</keyword>
<dbReference type="GeneID" id="98645608"/>
<feature type="transmembrane region" description="Helical" evidence="1">
    <location>
        <begin position="171"/>
        <end position="196"/>
    </location>
</feature>
<sequence length="223" mass="24760">MSNPTAPPRRKRSWYATSAALFRWLHIYISMLGFTMLIFFAVTGITLNHPTWFGASEQSVRDASGKLPSELAIVASQTDAKAEDAESAGSLFQVDKLEIAEWLRSEHGLKGRVREFEINEYDIMVVFKGPGYSADIFIDPTANQYTLTETTTGVISVLNDLHKGRDSGLQWSWVIDVSAVVTILMSVSGFGLLFYLKKRRNKGLLTALAGTILLVVAWALWVP</sequence>
<evidence type="ECO:0000256" key="1">
    <source>
        <dbReference type="SAM" id="Phobius"/>
    </source>
</evidence>
<gene>
    <name evidence="2" type="ORF">GmarT_09510</name>
</gene>
<dbReference type="Proteomes" id="UP000322887">
    <property type="component" value="Chromosome"/>
</dbReference>
<organism evidence="2 3">
    <name type="scientific">Gimesia maris</name>
    <dbReference type="NCBI Taxonomy" id="122"/>
    <lineage>
        <taxon>Bacteria</taxon>
        <taxon>Pseudomonadati</taxon>
        <taxon>Planctomycetota</taxon>
        <taxon>Planctomycetia</taxon>
        <taxon>Planctomycetales</taxon>
        <taxon>Planctomycetaceae</taxon>
        <taxon>Gimesia</taxon>
    </lineage>
</organism>
<dbReference type="InterPro" id="IPR032307">
    <property type="entry name" value="PepSY_TM-like_2"/>
</dbReference>
<dbReference type="Pfam" id="PF16357">
    <property type="entry name" value="PepSY_TM_like_2"/>
    <property type="match status" value="1"/>
</dbReference>
<evidence type="ECO:0000313" key="2">
    <source>
        <dbReference type="EMBL" id="QEG15113.1"/>
    </source>
</evidence>
<dbReference type="PANTHER" id="PTHR40115">
    <property type="entry name" value="INNER MEMBRANE PROTEIN WITH PEPSY TM HELIX"/>
    <property type="match status" value="1"/>
</dbReference>
<name>A0ABX5YHG3_9PLAN</name>
<evidence type="ECO:0000313" key="3">
    <source>
        <dbReference type="Proteomes" id="UP000322887"/>
    </source>
</evidence>
<accession>A0ABX5YHG3</accession>
<evidence type="ECO:0008006" key="4">
    <source>
        <dbReference type="Google" id="ProtNLM"/>
    </source>
</evidence>
<keyword evidence="1" id="KW-1133">Transmembrane helix</keyword>
<dbReference type="PANTHER" id="PTHR40115:SF1">
    <property type="entry name" value="INNER MEMBRANE PROTEIN WITH PEPSY TM HELIX"/>
    <property type="match status" value="1"/>
</dbReference>
<dbReference type="RefSeq" id="WP_002646497.1">
    <property type="nucleotide sequence ID" value="NZ_CAXBMG010000006.1"/>
</dbReference>
<keyword evidence="1" id="KW-0812">Transmembrane</keyword>
<protein>
    <recommendedName>
        <fullName evidence="4">Peptidase</fullName>
    </recommendedName>
</protein>